<dbReference type="InterPro" id="IPR050425">
    <property type="entry name" value="NAD(P)_dehydrat-like"/>
</dbReference>
<keyword evidence="5" id="KW-1185">Reference proteome</keyword>
<sequence length="346" mass="37891">MSDFKLPTPAVPKGSLILITGVNGYLASELALQLLTLGYRVRGTVRSLSKANFLTTDVLKSHYTSGAFTVITVPTLDGPNAFSEAVKDVSIIFHVATFGFSADPNEFIPREVAAMRSILFAAKDEPSVKRFVLTSSIVAAATYTPTSTEHLTATSWNEEAVKAAWAPPPYGPERMMAVYSASKVAAERELWRFREEERPAFGMNAVSPQSILGRKLDREAGSVSAALIPDLFAGRTQVHDSVIPALSAVDVRDVALLHVAAALDGEVEGRRIYAWGRPVTWNVVLGVLRKFFPKKQFVEPRDPSIGYHLTADLSFELGLLKKWGGQDDWKPLEETIWDNLDGVTDN</sequence>
<accession>A0AA39W546</accession>
<dbReference type="Gene3D" id="3.40.50.720">
    <property type="entry name" value="NAD(P)-binding Rossmann-like Domain"/>
    <property type="match status" value="1"/>
</dbReference>
<keyword evidence="1" id="KW-0560">Oxidoreductase</keyword>
<feature type="domain" description="NAD-dependent epimerase/dehydratase" evidence="3">
    <location>
        <begin position="17"/>
        <end position="264"/>
    </location>
</feature>
<dbReference type="GO" id="GO:0016616">
    <property type="term" value="F:oxidoreductase activity, acting on the CH-OH group of donors, NAD or NADP as acceptor"/>
    <property type="evidence" value="ECO:0007669"/>
    <property type="project" value="TreeGrafter"/>
</dbReference>
<organism evidence="4 5">
    <name type="scientific">Immersiella caudata</name>
    <dbReference type="NCBI Taxonomy" id="314043"/>
    <lineage>
        <taxon>Eukaryota</taxon>
        <taxon>Fungi</taxon>
        <taxon>Dikarya</taxon>
        <taxon>Ascomycota</taxon>
        <taxon>Pezizomycotina</taxon>
        <taxon>Sordariomycetes</taxon>
        <taxon>Sordariomycetidae</taxon>
        <taxon>Sordariales</taxon>
        <taxon>Lasiosphaeriaceae</taxon>
        <taxon>Immersiella</taxon>
    </lineage>
</organism>
<protein>
    <recommendedName>
        <fullName evidence="3">NAD-dependent epimerase/dehydratase domain-containing protein</fullName>
    </recommendedName>
</protein>
<dbReference type="AlphaFoldDB" id="A0AA39W546"/>
<dbReference type="EMBL" id="JAULSU010000006">
    <property type="protein sequence ID" value="KAK0613194.1"/>
    <property type="molecule type" value="Genomic_DNA"/>
</dbReference>
<evidence type="ECO:0000256" key="2">
    <source>
        <dbReference type="ARBA" id="ARBA00023445"/>
    </source>
</evidence>
<name>A0AA39W546_9PEZI</name>
<dbReference type="Pfam" id="PF01370">
    <property type="entry name" value="Epimerase"/>
    <property type="match status" value="1"/>
</dbReference>
<comment type="caution">
    <text evidence="4">The sequence shown here is derived from an EMBL/GenBank/DDBJ whole genome shotgun (WGS) entry which is preliminary data.</text>
</comment>
<proteinExistence type="inferred from homology"/>
<evidence type="ECO:0000313" key="5">
    <source>
        <dbReference type="Proteomes" id="UP001175000"/>
    </source>
</evidence>
<reference evidence="4" key="1">
    <citation type="submission" date="2023-06" db="EMBL/GenBank/DDBJ databases">
        <title>Genome-scale phylogeny and comparative genomics of the fungal order Sordariales.</title>
        <authorList>
            <consortium name="Lawrence Berkeley National Laboratory"/>
            <person name="Hensen N."/>
            <person name="Bonometti L."/>
            <person name="Westerberg I."/>
            <person name="Brannstrom I.O."/>
            <person name="Guillou S."/>
            <person name="Cros-Aarteil S."/>
            <person name="Calhoun S."/>
            <person name="Haridas S."/>
            <person name="Kuo A."/>
            <person name="Mondo S."/>
            <person name="Pangilinan J."/>
            <person name="Riley R."/>
            <person name="Labutti K."/>
            <person name="Andreopoulos B."/>
            <person name="Lipzen A."/>
            <person name="Chen C."/>
            <person name="Yanf M."/>
            <person name="Daum C."/>
            <person name="Ng V."/>
            <person name="Clum A."/>
            <person name="Steindorff A."/>
            <person name="Ohm R."/>
            <person name="Martin F."/>
            <person name="Silar P."/>
            <person name="Natvig D."/>
            <person name="Lalanne C."/>
            <person name="Gautier V."/>
            <person name="Ament-Velasquez S.L."/>
            <person name="Kruys A."/>
            <person name="Hutchinson M.I."/>
            <person name="Powell A.J."/>
            <person name="Barry K."/>
            <person name="Miller A.N."/>
            <person name="Grigoriev I.V."/>
            <person name="Debuchy R."/>
            <person name="Gladieux P."/>
            <person name="Thoren M.H."/>
            <person name="Johannesson H."/>
        </authorList>
    </citation>
    <scope>NUCLEOTIDE SEQUENCE</scope>
    <source>
        <strain evidence="4">CBS 606.72</strain>
    </source>
</reference>
<gene>
    <name evidence="4" type="ORF">B0T14DRAFT_498746</name>
</gene>
<dbReference type="SUPFAM" id="SSF51735">
    <property type="entry name" value="NAD(P)-binding Rossmann-fold domains"/>
    <property type="match status" value="1"/>
</dbReference>
<evidence type="ECO:0000313" key="4">
    <source>
        <dbReference type="EMBL" id="KAK0613194.1"/>
    </source>
</evidence>
<dbReference type="InterPro" id="IPR001509">
    <property type="entry name" value="Epimerase_deHydtase"/>
</dbReference>
<dbReference type="InterPro" id="IPR036291">
    <property type="entry name" value="NAD(P)-bd_dom_sf"/>
</dbReference>
<dbReference type="PANTHER" id="PTHR10366:SF562">
    <property type="entry name" value="ALDEHYDE REDUCTASE II (AFU_ORTHOLOGUE AFUA_1G11360)"/>
    <property type="match status" value="1"/>
</dbReference>
<dbReference type="Proteomes" id="UP001175000">
    <property type="component" value="Unassembled WGS sequence"/>
</dbReference>
<dbReference type="PANTHER" id="PTHR10366">
    <property type="entry name" value="NAD DEPENDENT EPIMERASE/DEHYDRATASE"/>
    <property type="match status" value="1"/>
</dbReference>
<comment type="similarity">
    <text evidence="2">Belongs to the NAD(P)-dependent epimerase/dehydratase family. Dihydroflavonol-4-reductase subfamily.</text>
</comment>
<evidence type="ECO:0000259" key="3">
    <source>
        <dbReference type="Pfam" id="PF01370"/>
    </source>
</evidence>
<evidence type="ECO:0000256" key="1">
    <source>
        <dbReference type="ARBA" id="ARBA00023002"/>
    </source>
</evidence>